<dbReference type="InterPro" id="IPR050923">
    <property type="entry name" value="Cell_Proc_Reg/RNA_Proc"/>
</dbReference>
<gene>
    <name evidence="4" type="ORF">Poli38472_003525</name>
</gene>
<name>A0A8K1FBS9_PYTOL</name>
<proteinExistence type="predicted"/>
<dbReference type="SUPFAM" id="SSF49879">
    <property type="entry name" value="SMAD/FHA domain"/>
    <property type="match status" value="2"/>
</dbReference>
<dbReference type="Proteomes" id="UP000794436">
    <property type="component" value="Unassembled WGS sequence"/>
</dbReference>
<accession>A0A8K1FBS9</accession>
<dbReference type="CDD" id="cd00060">
    <property type="entry name" value="FHA"/>
    <property type="match status" value="2"/>
</dbReference>
<evidence type="ECO:0000256" key="2">
    <source>
        <dbReference type="SAM" id="Phobius"/>
    </source>
</evidence>
<evidence type="ECO:0000313" key="4">
    <source>
        <dbReference type="EMBL" id="TMW57600.1"/>
    </source>
</evidence>
<dbReference type="InterPro" id="IPR000253">
    <property type="entry name" value="FHA_dom"/>
</dbReference>
<evidence type="ECO:0000313" key="5">
    <source>
        <dbReference type="Proteomes" id="UP000794436"/>
    </source>
</evidence>
<feature type="region of interest" description="Disordered" evidence="1">
    <location>
        <begin position="428"/>
        <end position="448"/>
    </location>
</feature>
<sequence>MHRVGSHYDGAAVYARRPKRRATGQWSWLHATACSSAIVASGAYMHSAITEYLDAISATTTTPDDGHATPQHDHDPKAIVTVSMVLSMLPWRWLGVYALLGLWLVALVVVQRLQLHAPLRRLAVATHGFFERFRGLTSRRRSRRKGSRSARRLFSTDLDIDEDDLLVVTSLSPARLESSNAERAWSQDGQQPRRRRDTSDILARTLGNNGRGAGIITRDPEADAQILLQPLEGASGGRHQSNQIIVDDPYVSRYHFQIRYDALEKEYYLQDLGSTTGTYIFLKPDVPKRLSVDDRVKLGDTEFEVVTIDVNLTTGSPFLRICFTEGPMRGVSQTIGKSSVSLGRRSSNALCIPDDTSISGRHSVITYLGDGFYITDLHSTNGTALRLSATGVKSARRYLLHGDVFGVGANRFRVEYSQELAIQQRQSGLTSCEHTTVEPSPTVTSQRE</sequence>
<keyword evidence="5" id="KW-1185">Reference proteome</keyword>
<organism evidence="4 5">
    <name type="scientific">Pythium oligandrum</name>
    <name type="common">Mycoparasitic fungus</name>
    <dbReference type="NCBI Taxonomy" id="41045"/>
    <lineage>
        <taxon>Eukaryota</taxon>
        <taxon>Sar</taxon>
        <taxon>Stramenopiles</taxon>
        <taxon>Oomycota</taxon>
        <taxon>Peronosporomycetes</taxon>
        <taxon>Pythiales</taxon>
        <taxon>Pythiaceae</taxon>
        <taxon>Pythium</taxon>
    </lineage>
</organism>
<dbReference type="PROSITE" id="PS50006">
    <property type="entry name" value="FHA_DOMAIN"/>
    <property type="match status" value="2"/>
</dbReference>
<keyword evidence="2" id="KW-1133">Transmembrane helix</keyword>
<feature type="transmembrane region" description="Helical" evidence="2">
    <location>
        <begin position="91"/>
        <end position="110"/>
    </location>
</feature>
<feature type="domain" description="FHA" evidence="3">
    <location>
        <begin position="234"/>
        <end position="280"/>
    </location>
</feature>
<dbReference type="Gene3D" id="2.60.200.20">
    <property type="match status" value="2"/>
</dbReference>
<dbReference type="AlphaFoldDB" id="A0A8K1FBS9"/>
<dbReference type="SMART" id="SM00240">
    <property type="entry name" value="FHA"/>
    <property type="match status" value="2"/>
</dbReference>
<dbReference type="PANTHER" id="PTHR23308">
    <property type="entry name" value="NUCLEAR INHIBITOR OF PROTEIN PHOSPHATASE-1"/>
    <property type="match status" value="1"/>
</dbReference>
<evidence type="ECO:0000256" key="1">
    <source>
        <dbReference type="SAM" id="MobiDB-lite"/>
    </source>
</evidence>
<reference evidence="4" key="1">
    <citation type="submission" date="2019-03" db="EMBL/GenBank/DDBJ databases">
        <title>Long read genome sequence of the mycoparasitic Pythium oligandrum ATCC 38472 isolated from sugarbeet rhizosphere.</title>
        <authorList>
            <person name="Gaulin E."/>
        </authorList>
    </citation>
    <scope>NUCLEOTIDE SEQUENCE</scope>
    <source>
        <strain evidence="4">ATCC 38472_TT</strain>
    </source>
</reference>
<comment type="caution">
    <text evidence="4">The sequence shown here is derived from an EMBL/GenBank/DDBJ whole genome shotgun (WGS) entry which is preliminary data.</text>
</comment>
<feature type="domain" description="FHA" evidence="3">
    <location>
        <begin position="340"/>
        <end position="385"/>
    </location>
</feature>
<dbReference type="Pfam" id="PF00498">
    <property type="entry name" value="FHA"/>
    <property type="match status" value="2"/>
</dbReference>
<keyword evidence="2" id="KW-0812">Transmembrane</keyword>
<keyword evidence="2" id="KW-0472">Membrane</keyword>
<feature type="region of interest" description="Disordered" evidence="1">
    <location>
        <begin position="179"/>
        <end position="202"/>
    </location>
</feature>
<dbReference type="EMBL" id="SPLM01000144">
    <property type="protein sequence ID" value="TMW57600.1"/>
    <property type="molecule type" value="Genomic_DNA"/>
</dbReference>
<dbReference type="InterPro" id="IPR008984">
    <property type="entry name" value="SMAD_FHA_dom_sf"/>
</dbReference>
<dbReference type="OrthoDB" id="5855668at2759"/>
<evidence type="ECO:0000259" key="3">
    <source>
        <dbReference type="PROSITE" id="PS50006"/>
    </source>
</evidence>
<protein>
    <recommendedName>
        <fullName evidence="3">FHA domain-containing protein</fullName>
    </recommendedName>
</protein>